<evidence type="ECO:0000313" key="1">
    <source>
        <dbReference type="EMBL" id="MPN31696.1"/>
    </source>
</evidence>
<gene>
    <name evidence="1" type="ORF">SDC9_179170</name>
</gene>
<organism evidence="1">
    <name type="scientific">bioreactor metagenome</name>
    <dbReference type="NCBI Taxonomy" id="1076179"/>
    <lineage>
        <taxon>unclassified sequences</taxon>
        <taxon>metagenomes</taxon>
        <taxon>ecological metagenomes</taxon>
    </lineage>
</organism>
<protein>
    <submittedName>
        <fullName evidence="1">Uncharacterized protein</fullName>
    </submittedName>
</protein>
<reference evidence="1" key="1">
    <citation type="submission" date="2019-08" db="EMBL/GenBank/DDBJ databases">
        <authorList>
            <person name="Kucharzyk K."/>
            <person name="Murdoch R.W."/>
            <person name="Higgins S."/>
            <person name="Loffler F."/>
        </authorList>
    </citation>
    <scope>NUCLEOTIDE SEQUENCE</scope>
</reference>
<proteinExistence type="predicted"/>
<name>A0A645GZP3_9ZZZZ</name>
<dbReference type="EMBL" id="VSSQ01083343">
    <property type="protein sequence ID" value="MPN31696.1"/>
    <property type="molecule type" value="Genomic_DNA"/>
</dbReference>
<comment type="caution">
    <text evidence="1">The sequence shown here is derived from an EMBL/GenBank/DDBJ whole genome shotgun (WGS) entry which is preliminary data.</text>
</comment>
<dbReference type="AlphaFoldDB" id="A0A645GZP3"/>
<accession>A0A645GZP3</accession>
<sequence>MTYQLESGCALPGWDSVQFVRPAHGLVALHGAEVVPVKALGLKAGDRVATQGATLINQVR</sequence>